<dbReference type="InterPro" id="IPR008271">
    <property type="entry name" value="Ser/Thr_kinase_AS"/>
</dbReference>
<dbReference type="EC" id="2.7.11.1" evidence="2"/>
<keyword evidence="5" id="KW-0597">Phosphoprotein</keyword>
<gene>
    <name evidence="16" type="ORF">BpHYR1_015686</name>
</gene>
<feature type="binding site" evidence="14">
    <location>
        <position position="48"/>
    </location>
    <ligand>
        <name>ATP</name>
        <dbReference type="ChEBI" id="CHEBI:30616"/>
    </ligand>
</feature>
<evidence type="ECO:0000256" key="9">
    <source>
        <dbReference type="ARBA" id="ARBA00022840"/>
    </source>
</evidence>
<dbReference type="InterPro" id="IPR011009">
    <property type="entry name" value="Kinase-like_dom_sf"/>
</dbReference>
<dbReference type="InterPro" id="IPR000719">
    <property type="entry name" value="Prot_kinase_dom"/>
</dbReference>
<evidence type="ECO:0000256" key="10">
    <source>
        <dbReference type="ARBA" id="ARBA00023200"/>
    </source>
</evidence>
<dbReference type="GO" id="GO:0004674">
    <property type="term" value="F:protein serine/threonine kinase activity"/>
    <property type="evidence" value="ECO:0007669"/>
    <property type="project" value="UniProtKB-KW"/>
</dbReference>
<evidence type="ECO:0000256" key="11">
    <source>
        <dbReference type="ARBA" id="ARBA00047899"/>
    </source>
</evidence>
<evidence type="ECO:0000256" key="6">
    <source>
        <dbReference type="ARBA" id="ARBA00022679"/>
    </source>
</evidence>
<feature type="binding site" evidence="14">
    <location>
        <position position="55"/>
    </location>
    <ligand>
        <name>ATP</name>
        <dbReference type="ChEBI" id="CHEBI:30616"/>
    </ligand>
</feature>
<dbReference type="PIRSF" id="PIRSF037993">
    <property type="entry name" value="STPK_Pim-1"/>
    <property type="match status" value="1"/>
</dbReference>
<reference evidence="16 17" key="1">
    <citation type="journal article" date="2018" name="Sci. Rep.">
        <title>Genomic signatures of local adaptation to the degree of environmental predictability in rotifers.</title>
        <authorList>
            <person name="Franch-Gras L."/>
            <person name="Hahn C."/>
            <person name="Garcia-Roger E.M."/>
            <person name="Carmona M.J."/>
            <person name="Serra M."/>
            <person name="Gomez A."/>
        </authorList>
    </citation>
    <scope>NUCLEOTIDE SEQUENCE [LARGE SCALE GENOMIC DNA]</scope>
    <source>
        <strain evidence="16">HYR1</strain>
    </source>
</reference>
<accession>A0A3M7RGF9</accession>
<dbReference type="AlphaFoldDB" id="A0A3M7RGF9"/>
<evidence type="ECO:0000256" key="12">
    <source>
        <dbReference type="ARBA" id="ARBA00048679"/>
    </source>
</evidence>
<dbReference type="STRING" id="10195.A0A3M7RGF9"/>
<evidence type="ECO:0000256" key="2">
    <source>
        <dbReference type="ARBA" id="ARBA00012513"/>
    </source>
</evidence>
<dbReference type="SUPFAM" id="SSF56112">
    <property type="entry name" value="Protein kinase-like (PK-like)"/>
    <property type="match status" value="1"/>
</dbReference>
<comment type="catalytic activity">
    <reaction evidence="12">
        <text>L-seryl-[protein] + ATP = O-phospho-L-seryl-[protein] + ADP + H(+)</text>
        <dbReference type="Rhea" id="RHEA:17989"/>
        <dbReference type="Rhea" id="RHEA-COMP:9863"/>
        <dbReference type="Rhea" id="RHEA-COMP:11604"/>
        <dbReference type="ChEBI" id="CHEBI:15378"/>
        <dbReference type="ChEBI" id="CHEBI:29999"/>
        <dbReference type="ChEBI" id="CHEBI:30616"/>
        <dbReference type="ChEBI" id="CHEBI:83421"/>
        <dbReference type="ChEBI" id="CHEBI:456216"/>
        <dbReference type="EC" id="2.7.11.1"/>
    </reaction>
</comment>
<dbReference type="PROSITE" id="PS50011">
    <property type="entry name" value="PROTEIN_KINASE_DOM"/>
    <property type="match status" value="1"/>
</dbReference>
<dbReference type="Proteomes" id="UP000276133">
    <property type="component" value="Unassembled WGS sequence"/>
</dbReference>
<keyword evidence="10" id="KW-1035">Host cytoplasm</keyword>
<dbReference type="PANTHER" id="PTHR22984">
    <property type="entry name" value="SERINE/THREONINE-PROTEIN KINASE PIM"/>
    <property type="match status" value="1"/>
</dbReference>
<evidence type="ECO:0000313" key="16">
    <source>
        <dbReference type="EMBL" id="RNA22335.1"/>
    </source>
</evidence>
<sequence length="241" mass="27846">MDEARQDTLLTRRIPLEIALMIRVRHVKSCIKILDYLEQRNCFIIVMERLECCKDLFDYITEISYKSSGSGLAEPCAKLLFKQIVETVLAIKKLGVLHRDIKDENILIDLENNQIKLIDFGAGTFTSPLKSSKYTEFFGTRVYAPPEWLLSKSYNGDRAAVWSLGVLLFNMIYGDIPWEEDDDILNCRLTGKKSLFNQCSSRLDFCLGRDVDDLIKSCLRIDELQRISLDQMLTHKWFSSL</sequence>
<keyword evidence="9 14" id="KW-0067">ATP-binding</keyword>
<comment type="subcellular location">
    <subcellularLocation>
        <location evidence="1">Host cytoplasm</location>
    </subcellularLocation>
</comment>
<name>A0A3M7RGF9_BRAPC</name>
<comment type="caution">
    <text evidence="16">The sequence shown here is derived from an EMBL/GenBank/DDBJ whole genome shotgun (WGS) entry which is preliminary data.</text>
</comment>
<dbReference type="OrthoDB" id="10252171at2759"/>
<proteinExistence type="predicted"/>
<comment type="catalytic activity">
    <reaction evidence="11">
        <text>L-threonyl-[protein] + ATP = O-phospho-L-threonyl-[protein] + ADP + H(+)</text>
        <dbReference type="Rhea" id="RHEA:46608"/>
        <dbReference type="Rhea" id="RHEA-COMP:11060"/>
        <dbReference type="Rhea" id="RHEA-COMP:11605"/>
        <dbReference type="ChEBI" id="CHEBI:15378"/>
        <dbReference type="ChEBI" id="CHEBI:30013"/>
        <dbReference type="ChEBI" id="CHEBI:30616"/>
        <dbReference type="ChEBI" id="CHEBI:61977"/>
        <dbReference type="ChEBI" id="CHEBI:456216"/>
        <dbReference type="EC" id="2.7.11.1"/>
    </reaction>
</comment>
<dbReference type="GO" id="GO:0043066">
    <property type="term" value="P:negative regulation of apoptotic process"/>
    <property type="evidence" value="ECO:0007669"/>
    <property type="project" value="InterPro"/>
</dbReference>
<evidence type="ECO:0000256" key="7">
    <source>
        <dbReference type="ARBA" id="ARBA00022741"/>
    </source>
</evidence>
<evidence type="ECO:0000313" key="17">
    <source>
        <dbReference type="Proteomes" id="UP000276133"/>
    </source>
</evidence>
<dbReference type="PANTHER" id="PTHR22984:SF25">
    <property type="entry name" value="PROTEIN KINASE DOMAIN-CONTAINING PROTEIN"/>
    <property type="match status" value="1"/>
</dbReference>
<dbReference type="GO" id="GO:0005737">
    <property type="term" value="C:cytoplasm"/>
    <property type="evidence" value="ECO:0007669"/>
    <property type="project" value="TreeGrafter"/>
</dbReference>
<keyword evidence="4" id="KW-0723">Serine/threonine-protein kinase</keyword>
<keyword evidence="8 16" id="KW-0418">Kinase</keyword>
<dbReference type="InterPro" id="IPR051138">
    <property type="entry name" value="PIM_Ser/Thr_kinase"/>
</dbReference>
<keyword evidence="6" id="KW-0808">Transferase</keyword>
<feature type="domain" description="Protein kinase" evidence="15">
    <location>
        <begin position="1"/>
        <end position="238"/>
    </location>
</feature>
<evidence type="ECO:0000256" key="4">
    <source>
        <dbReference type="ARBA" id="ARBA00022527"/>
    </source>
</evidence>
<dbReference type="Gene3D" id="3.30.200.20">
    <property type="entry name" value="Phosphorylase Kinase, domain 1"/>
    <property type="match status" value="1"/>
</dbReference>
<feature type="active site" description="Proton acceptor" evidence="13">
    <location>
        <position position="100"/>
    </location>
</feature>
<keyword evidence="17" id="KW-1185">Reference proteome</keyword>
<dbReference type="GO" id="GO:0030430">
    <property type="term" value="C:host cell cytoplasm"/>
    <property type="evidence" value="ECO:0007669"/>
    <property type="project" value="UniProtKB-SubCell"/>
</dbReference>
<dbReference type="SMART" id="SM00220">
    <property type="entry name" value="S_TKc"/>
    <property type="match status" value="1"/>
</dbReference>
<dbReference type="Pfam" id="PF00069">
    <property type="entry name" value="Pkinase"/>
    <property type="match status" value="1"/>
</dbReference>
<dbReference type="GO" id="GO:0005524">
    <property type="term" value="F:ATP binding"/>
    <property type="evidence" value="ECO:0007669"/>
    <property type="project" value="UniProtKB-KW"/>
</dbReference>
<evidence type="ECO:0000256" key="5">
    <source>
        <dbReference type="ARBA" id="ARBA00022553"/>
    </source>
</evidence>
<evidence type="ECO:0000256" key="8">
    <source>
        <dbReference type="ARBA" id="ARBA00022777"/>
    </source>
</evidence>
<evidence type="ECO:0000256" key="13">
    <source>
        <dbReference type="PIRSR" id="PIRSR037993-1"/>
    </source>
</evidence>
<evidence type="ECO:0000256" key="14">
    <source>
        <dbReference type="PIRSR" id="PIRSR037993-2"/>
    </source>
</evidence>
<evidence type="ECO:0000259" key="15">
    <source>
        <dbReference type="PROSITE" id="PS50011"/>
    </source>
</evidence>
<evidence type="ECO:0000256" key="3">
    <source>
        <dbReference type="ARBA" id="ARBA00016885"/>
    </source>
</evidence>
<dbReference type="InterPro" id="IPR017348">
    <property type="entry name" value="PIM1/2/3"/>
</dbReference>
<evidence type="ECO:0000256" key="1">
    <source>
        <dbReference type="ARBA" id="ARBA00004192"/>
    </source>
</evidence>
<protein>
    <recommendedName>
        <fullName evidence="3">Serine/threonine-protein kinase 1</fullName>
        <ecNumber evidence="2">2.7.11.1</ecNumber>
    </recommendedName>
</protein>
<dbReference type="Gene3D" id="1.10.510.10">
    <property type="entry name" value="Transferase(Phosphotransferase) domain 1"/>
    <property type="match status" value="1"/>
</dbReference>
<dbReference type="EMBL" id="REGN01003485">
    <property type="protein sequence ID" value="RNA22335.1"/>
    <property type="molecule type" value="Genomic_DNA"/>
</dbReference>
<dbReference type="PROSITE" id="PS00108">
    <property type="entry name" value="PROTEIN_KINASE_ST"/>
    <property type="match status" value="1"/>
</dbReference>
<organism evidence="16 17">
    <name type="scientific">Brachionus plicatilis</name>
    <name type="common">Marine rotifer</name>
    <name type="synonym">Brachionus muelleri</name>
    <dbReference type="NCBI Taxonomy" id="10195"/>
    <lineage>
        <taxon>Eukaryota</taxon>
        <taxon>Metazoa</taxon>
        <taxon>Spiralia</taxon>
        <taxon>Gnathifera</taxon>
        <taxon>Rotifera</taxon>
        <taxon>Eurotatoria</taxon>
        <taxon>Monogononta</taxon>
        <taxon>Pseudotrocha</taxon>
        <taxon>Ploima</taxon>
        <taxon>Brachionidae</taxon>
        <taxon>Brachionus</taxon>
    </lineage>
</organism>
<keyword evidence="7" id="KW-0547">Nucleotide-binding</keyword>